<dbReference type="GO" id="GO:0005737">
    <property type="term" value="C:cytoplasm"/>
    <property type="evidence" value="ECO:0007669"/>
    <property type="project" value="TreeGrafter"/>
</dbReference>
<dbReference type="PANTHER" id="PTHR22997:SF0">
    <property type="entry name" value="PIH1 DOMAIN-CONTAINING PROTEIN 1"/>
    <property type="match status" value="1"/>
</dbReference>
<accession>A0A2G8JEU6</accession>
<dbReference type="STRING" id="307972.A0A2G8JEU6"/>
<feature type="domain" description="PIH1 N-terminal" evidence="3">
    <location>
        <begin position="34"/>
        <end position="182"/>
    </location>
</feature>
<evidence type="ECO:0000259" key="3">
    <source>
        <dbReference type="Pfam" id="PF08190"/>
    </source>
</evidence>
<dbReference type="GO" id="GO:0000492">
    <property type="term" value="P:box C/D snoRNP assembly"/>
    <property type="evidence" value="ECO:0007669"/>
    <property type="project" value="TreeGrafter"/>
</dbReference>
<proteinExistence type="inferred from homology"/>
<comment type="function">
    <text evidence="2">Involved in the assembly of C/D box small nucleolar ribonucleoprotein (snoRNP) particles. Recruits the SWI/SNF complex to the core promoter of rRNA genes and enhances pre-rRNA transcription. Mediates interaction of TELO2 with the R2TP complex which is necessary for the stability of MTOR and SMG1. Positively regulates the assembly and activity of the mTORC1 complex.</text>
</comment>
<organism evidence="4 5">
    <name type="scientific">Stichopus japonicus</name>
    <name type="common">Sea cucumber</name>
    <dbReference type="NCBI Taxonomy" id="307972"/>
    <lineage>
        <taxon>Eukaryota</taxon>
        <taxon>Metazoa</taxon>
        <taxon>Echinodermata</taxon>
        <taxon>Eleutherozoa</taxon>
        <taxon>Echinozoa</taxon>
        <taxon>Holothuroidea</taxon>
        <taxon>Aspidochirotacea</taxon>
        <taxon>Aspidochirotida</taxon>
        <taxon>Stichopodidae</taxon>
        <taxon>Apostichopus</taxon>
    </lineage>
</organism>
<dbReference type="InterPro" id="IPR050734">
    <property type="entry name" value="PIH1/Kintoun_subfamily"/>
</dbReference>
<keyword evidence="5" id="KW-1185">Reference proteome</keyword>
<gene>
    <name evidence="4" type="ORF">BSL78_28911</name>
</gene>
<comment type="similarity">
    <text evidence="1">Belongs to the PIH1 family.</text>
</comment>
<dbReference type="PANTHER" id="PTHR22997">
    <property type="entry name" value="PIH1 DOMAIN-CONTAINING PROTEIN 1"/>
    <property type="match status" value="1"/>
</dbReference>
<evidence type="ECO:0000313" key="4">
    <source>
        <dbReference type="EMBL" id="PIK34267.1"/>
    </source>
</evidence>
<protein>
    <submittedName>
        <fullName evidence="4">Putative PIH1 domain-containing protein 1 isoform X2</fullName>
    </submittedName>
</protein>
<name>A0A2G8JEU6_STIJA</name>
<evidence type="ECO:0000313" key="5">
    <source>
        <dbReference type="Proteomes" id="UP000230750"/>
    </source>
</evidence>
<evidence type="ECO:0000256" key="1">
    <source>
        <dbReference type="ARBA" id="ARBA00008511"/>
    </source>
</evidence>
<dbReference type="GO" id="GO:0097255">
    <property type="term" value="C:R2TP complex"/>
    <property type="evidence" value="ECO:0007669"/>
    <property type="project" value="TreeGrafter"/>
</dbReference>
<dbReference type="GO" id="GO:0006364">
    <property type="term" value="P:rRNA processing"/>
    <property type="evidence" value="ECO:0007669"/>
    <property type="project" value="TreeGrafter"/>
</dbReference>
<sequence length="205" mass="23201">MTDKTLLHAEEDSFLQQLLLNSPGSGEMNLFPDQTEDKPQFTIVKPEPGVCVKTKDNKGEKIFVNICKTSQMPSPKDITEEELVQLLDDEVPDYRIPMSIGEPHAELDKSGKGCTAYDVMISDEFMAKIIKSNIFHGFFMSVLYEGLENKFGIMLERNWTQLKNRKCLGNLHEHHIRAKSKPRILEMSQEAAAAVDEKADKVSDI</sequence>
<dbReference type="AlphaFoldDB" id="A0A2G8JEU6"/>
<dbReference type="EMBL" id="MRZV01002230">
    <property type="protein sequence ID" value="PIK34267.1"/>
    <property type="molecule type" value="Genomic_DNA"/>
</dbReference>
<dbReference type="GO" id="GO:1990904">
    <property type="term" value="C:ribonucleoprotein complex"/>
    <property type="evidence" value="ECO:0007669"/>
    <property type="project" value="TreeGrafter"/>
</dbReference>
<dbReference type="OrthoDB" id="5135119at2759"/>
<comment type="caution">
    <text evidence="4">The sequence shown here is derived from an EMBL/GenBank/DDBJ whole genome shotgun (WGS) entry which is preliminary data.</text>
</comment>
<evidence type="ECO:0000256" key="2">
    <source>
        <dbReference type="ARBA" id="ARBA00046233"/>
    </source>
</evidence>
<dbReference type="InterPro" id="IPR012981">
    <property type="entry name" value="PIH1_N"/>
</dbReference>
<reference evidence="4 5" key="1">
    <citation type="journal article" date="2017" name="PLoS Biol.">
        <title>The sea cucumber genome provides insights into morphological evolution and visceral regeneration.</title>
        <authorList>
            <person name="Zhang X."/>
            <person name="Sun L."/>
            <person name="Yuan J."/>
            <person name="Sun Y."/>
            <person name="Gao Y."/>
            <person name="Zhang L."/>
            <person name="Li S."/>
            <person name="Dai H."/>
            <person name="Hamel J.F."/>
            <person name="Liu C."/>
            <person name="Yu Y."/>
            <person name="Liu S."/>
            <person name="Lin W."/>
            <person name="Guo K."/>
            <person name="Jin S."/>
            <person name="Xu P."/>
            <person name="Storey K.B."/>
            <person name="Huan P."/>
            <person name="Zhang T."/>
            <person name="Zhou Y."/>
            <person name="Zhang J."/>
            <person name="Lin C."/>
            <person name="Li X."/>
            <person name="Xing L."/>
            <person name="Huo D."/>
            <person name="Sun M."/>
            <person name="Wang L."/>
            <person name="Mercier A."/>
            <person name="Li F."/>
            <person name="Yang H."/>
            <person name="Xiang J."/>
        </authorList>
    </citation>
    <scope>NUCLEOTIDE SEQUENCE [LARGE SCALE GENOMIC DNA]</scope>
    <source>
        <strain evidence="4">Shaxun</strain>
        <tissue evidence="4">Muscle</tissue>
    </source>
</reference>
<dbReference type="Proteomes" id="UP000230750">
    <property type="component" value="Unassembled WGS sequence"/>
</dbReference>
<dbReference type="Pfam" id="PF08190">
    <property type="entry name" value="PIH1"/>
    <property type="match status" value="1"/>
</dbReference>